<dbReference type="PRINTS" id="PR00125">
    <property type="entry name" value="ATPASEDELTA"/>
</dbReference>
<dbReference type="SUPFAM" id="SSF47928">
    <property type="entry name" value="N-terminal domain of the delta subunit of the F1F0-ATP synthase"/>
    <property type="match status" value="1"/>
</dbReference>
<keyword evidence="4 7" id="KW-0406">Ion transport</keyword>
<dbReference type="AlphaFoldDB" id="A0A7V4LCB4"/>
<sequence>MIDLTVSRRYARALMMLGQEDGKYKEYGEELQGFAQLLEREAELKDALLNPIHSMEERKQLLGRVADLLNLSPIVTNFLKLLFDKLRLAALPGIAQVYQQLVDEQENVKRAKVKAAIPLDEGMRERLRQALEQLTKSQVVMEVEEDPSILGGIVARVGDLVLDGSVRTQLVSLRESLIKGEVV</sequence>
<keyword evidence="7" id="KW-0139">CF(1)</keyword>
<dbReference type="HAMAP" id="MF_01416">
    <property type="entry name" value="ATP_synth_delta_bact"/>
    <property type="match status" value="1"/>
</dbReference>
<comment type="function">
    <text evidence="7">F(1)F(0) ATP synthase produces ATP from ADP in the presence of a proton or sodium gradient. F-type ATPases consist of two structural domains, F(1) containing the extramembraneous catalytic core and F(0) containing the membrane proton channel, linked together by a central stalk and a peripheral stalk. During catalysis, ATP synthesis in the catalytic domain of F(1) is coupled via a rotary mechanism of the central stalk subunits to proton translocation.</text>
</comment>
<evidence type="ECO:0000256" key="5">
    <source>
        <dbReference type="ARBA" id="ARBA00023136"/>
    </source>
</evidence>
<name>A0A7V4LCB4_9BACT</name>
<reference evidence="8" key="1">
    <citation type="journal article" date="2020" name="mSystems">
        <title>Genome- and Community-Level Interaction Insights into Carbon Utilization and Element Cycling Functions of Hydrothermarchaeota in Hydrothermal Sediment.</title>
        <authorList>
            <person name="Zhou Z."/>
            <person name="Liu Y."/>
            <person name="Xu W."/>
            <person name="Pan J."/>
            <person name="Luo Z.H."/>
            <person name="Li M."/>
        </authorList>
    </citation>
    <scope>NUCLEOTIDE SEQUENCE [LARGE SCALE GENOMIC DNA]</scope>
    <source>
        <strain evidence="8">SpSt-548</strain>
    </source>
</reference>
<dbReference type="NCBIfam" id="NF004402">
    <property type="entry name" value="PRK05758.2-2"/>
    <property type="match status" value="1"/>
</dbReference>
<dbReference type="Gene3D" id="1.10.520.20">
    <property type="entry name" value="N-terminal domain of the delta subunit of the F1F0-ATP synthase"/>
    <property type="match status" value="1"/>
</dbReference>
<keyword evidence="3 7" id="KW-0375">Hydrogen ion transport</keyword>
<evidence type="ECO:0000256" key="3">
    <source>
        <dbReference type="ARBA" id="ARBA00022781"/>
    </source>
</evidence>
<proteinExistence type="inferred from homology"/>
<evidence type="ECO:0000256" key="2">
    <source>
        <dbReference type="ARBA" id="ARBA00022448"/>
    </source>
</evidence>
<accession>A0A7V4LCB4</accession>
<dbReference type="EMBL" id="DSXI01000182">
    <property type="protein sequence ID" value="HGS04726.1"/>
    <property type="molecule type" value="Genomic_DNA"/>
</dbReference>
<protein>
    <recommendedName>
        <fullName evidence="7">ATP synthase subunit delta</fullName>
    </recommendedName>
    <alternativeName>
        <fullName evidence="7">ATP synthase F(1) sector subunit delta</fullName>
    </alternativeName>
    <alternativeName>
        <fullName evidence="7">F-type ATPase subunit delta</fullName>
        <shortName evidence="7">F-ATPase subunit delta</shortName>
    </alternativeName>
</protein>
<dbReference type="InterPro" id="IPR000711">
    <property type="entry name" value="ATPase_OSCP/dsu"/>
</dbReference>
<comment type="caution">
    <text evidence="8">The sequence shown here is derived from an EMBL/GenBank/DDBJ whole genome shotgun (WGS) entry which is preliminary data.</text>
</comment>
<comment type="function">
    <text evidence="7">This protein is part of the stalk that links CF(0) to CF(1). It either transmits conformational changes from CF(0) to CF(1) or is implicated in proton conduction.</text>
</comment>
<evidence type="ECO:0000256" key="4">
    <source>
        <dbReference type="ARBA" id="ARBA00023065"/>
    </source>
</evidence>
<gene>
    <name evidence="7" type="primary">atpH</name>
    <name evidence="8" type="ORF">ENT08_03155</name>
</gene>
<evidence type="ECO:0000313" key="8">
    <source>
        <dbReference type="EMBL" id="HGS04726.1"/>
    </source>
</evidence>
<dbReference type="Pfam" id="PF00213">
    <property type="entry name" value="OSCP"/>
    <property type="match status" value="1"/>
</dbReference>
<dbReference type="GO" id="GO:0046933">
    <property type="term" value="F:proton-transporting ATP synthase activity, rotational mechanism"/>
    <property type="evidence" value="ECO:0007669"/>
    <property type="project" value="UniProtKB-UniRule"/>
</dbReference>
<evidence type="ECO:0000256" key="7">
    <source>
        <dbReference type="HAMAP-Rule" id="MF_01416"/>
    </source>
</evidence>
<keyword evidence="7" id="KW-1003">Cell membrane</keyword>
<dbReference type="GO" id="GO:0005886">
    <property type="term" value="C:plasma membrane"/>
    <property type="evidence" value="ECO:0007669"/>
    <property type="project" value="UniProtKB-SubCell"/>
</dbReference>
<keyword evidence="2 7" id="KW-0813">Transport</keyword>
<dbReference type="GO" id="GO:0045259">
    <property type="term" value="C:proton-transporting ATP synthase complex"/>
    <property type="evidence" value="ECO:0007669"/>
    <property type="project" value="UniProtKB-KW"/>
</dbReference>
<evidence type="ECO:0000256" key="6">
    <source>
        <dbReference type="ARBA" id="ARBA00023310"/>
    </source>
</evidence>
<organism evidence="8">
    <name type="scientific">Desulfobacca acetoxidans</name>
    <dbReference type="NCBI Taxonomy" id="60893"/>
    <lineage>
        <taxon>Bacteria</taxon>
        <taxon>Pseudomonadati</taxon>
        <taxon>Thermodesulfobacteriota</taxon>
        <taxon>Desulfobaccia</taxon>
        <taxon>Desulfobaccales</taxon>
        <taxon>Desulfobaccaceae</taxon>
        <taxon>Desulfobacca</taxon>
    </lineage>
</organism>
<dbReference type="InterPro" id="IPR026015">
    <property type="entry name" value="ATP_synth_OSCP/delta_N_sf"/>
</dbReference>
<evidence type="ECO:0000256" key="1">
    <source>
        <dbReference type="ARBA" id="ARBA00004370"/>
    </source>
</evidence>
<comment type="similarity">
    <text evidence="7">Belongs to the ATPase delta chain family.</text>
</comment>
<dbReference type="PANTHER" id="PTHR11910">
    <property type="entry name" value="ATP SYNTHASE DELTA CHAIN"/>
    <property type="match status" value="1"/>
</dbReference>
<keyword evidence="6 7" id="KW-0066">ATP synthesis</keyword>
<keyword evidence="5 7" id="KW-0472">Membrane</keyword>
<comment type="subcellular location">
    <subcellularLocation>
        <location evidence="7">Cell membrane</location>
        <topology evidence="7">Peripheral membrane protein</topology>
    </subcellularLocation>
    <subcellularLocation>
        <location evidence="1">Membrane</location>
    </subcellularLocation>
</comment>
<dbReference type="NCBIfam" id="TIGR01145">
    <property type="entry name" value="ATP_synt_delta"/>
    <property type="match status" value="1"/>
</dbReference>